<dbReference type="AlphaFoldDB" id="A0AAU9N465"/>
<keyword evidence="2" id="KW-1185">Reference proteome</keyword>
<evidence type="ECO:0000313" key="2">
    <source>
        <dbReference type="Proteomes" id="UP001157418"/>
    </source>
</evidence>
<dbReference type="EMBL" id="CAKMRJ010003334">
    <property type="protein sequence ID" value="CAH1431778.1"/>
    <property type="molecule type" value="Genomic_DNA"/>
</dbReference>
<dbReference type="Proteomes" id="UP001157418">
    <property type="component" value="Unassembled WGS sequence"/>
</dbReference>
<name>A0AAU9N465_9ASTR</name>
<reference evidence="1 2" key="1">
    <citation type="submission" date="2022-01" db="EMBL/GenBank/DDBJ databases">
        <authorList>
            <person name="Xiong W."/>
            <person name="Schranz E."/>
        </authorList>
    </citation>
    <scope>NUCLEOTIDE SEQUENCE [LARGE SCALE GENOMIC DNA]</scope>
</reference>
<proteinExistence type="predicted"/>
<accession>A0AAU9N465</accession>
<protein>
    <recommendedName>
        <fullName evidence="3">DNA-directed RNA polymerase</fullName>
    </recommendedName>
</protein>
<evidence type="ECO:0000313" key="1">
    <source>
        <dbReference type="EMBL" id="CAH1431778.1"/>
    </source>
</evidence>
<gene>
    <name evidence="1" type="ORF">LVIROSA_LOCUS18479</name>
</gene>
<sequence length="66" mass="7794">MELHQSCQREDGTEKIKRTEVSYWKCMPLRFKLKQKAVKTGDTIFIGQYLFTGHGTTSLWLEVWIT</sequence>
<evidence type="ECO:0008006" key="3">
    <source>
        <dbReference type="Google" id="ProtNLM"/>
    </source>
</evidence>
<organism evidence="1 2">
    <name type="scientific">Lactuca virosa</name>
    <dbReference type="NCBI Taxonomy" id="75947"/>
    <lineage>
        <taxon>Eukaryota</taxon>
        <taxon>Viridiplantae</taxon>
        <taxon>Streptophyta</taxon>
        <taxon>Embryophyta</taxon>
        <taxon>Tracheophyta</taxon>
        <taxon>Spermatophyta</taxon>
        <taxon>Magnoliopsida</taxon>
        <taxon>eudicotyledons</taxon>
        <taxon>Gunneridae</taxon>
        <taxon>Pentapetalae</taxon>
        <taxon>asterids</taxon>
        <taxon>campanulids</taxon>
        <taxon>Asterales</taxon>
        <taxon>Asteraceae</taxon>
        <taxon>Cichorioideae</taxon>
        <taxon>Cichorieae</taxon>
        <taxon>Lactucinae</taxon>
        <taxon>Lactuca</taxon>
    </lineage>
</organism>
<comment type="caution">
    <text evidence="1">The sequence shown here is derived from an EMBL/GenBank/DDBJ whole genome shotgun (WGS) entry which is preliminary data.</text>
</comment>